<protein>
    <submittedName>
        <fullName evidence="1">Uncharacterized protein</fullName>
    </submittedName>
</protein>
<dbReference type="GO" id="GO:0016163">
    <property type="term" value="F:nitrogenase activity"/>
    <property type="evidence" value="ECO:0007669"/>
    <property type="project" value="InterPro"/>
</dbReference>
<reference evidence="1 2" key="1">
    <citation type="submission" date="2016-07" db="EMBL/GenBank/DDBJ databases">
        <title>Multi-omics approach to identify versatile polysaccharide utilization systems of a marine flavobacterium Gramella flava.</title>
        <authorList>
            <person name="Tang K."/>
        </authorList>
    </citation>
    <scope>NUCLEOTIDE SEQUENCE [LARGE SCALE GENOMIC DNA]</scope>
    <source>
        <strain evidence="1 2">JLT2011</strain>
    </source>
</reference>
<proteinExistence type="predicted"/>
<organism evidence="1 2">
    <name type="scientific">Christiangramia flava JLT2011</name>
    <dbReference type="NCBI Taxonomy" id="1229726"/>
    <lineage>
        <taxon>Bacteria</taxon>
        <taxon>Pseudomonadati</taxon>
        <taxon>Bacteroidota</taxon>
        <taxon>Flavobacteriia</taxon>
        <taxon>Flavobacteriales</taxon>
        <taxon>Flavobacteriaceae</taxon>
        <taxon>Christiangramia</taxon>
    </lineage>
</organism>
<dbReference type="InterPro" id="IPR000318">
    <property type="entry name" value="Nase_comp1_CS"/>
</dbReference>
<dbReference type="AlphaFoldDB" id="A0A1L7I2J9"/>
<name>A0A1L7I2J9_9FLAO</name>
<dbReference type="KEGG" id="gfl:GRFL_0700"/>
<dbReference type="OrthoDB" id="1466882at2"/>
<evidence type="ECO:0000313" key="1">
    <source>
        <dbReference type="EMBL" id="APU67424.1"/>
    </source>
</evidence>
<dbReference type="SUPFAM" id="SSF49464">
    <property type="entry name" value="Carboxypeptidase regulatory domain-like"/>
    <property type="match status" value="1"/>
</dbReference>
<dbReference type="RefSeq" id="WP_083643297.1">
    <property type="nucleotide sequence ID" value="NZ_AMRU01000003.1"/>
</dbReference>
<keyword evidence="2" id="KW-1185">Reference proteome</keyword>
<evidence type="ECO:0000313" key="2">
    <source>
        <dbReference type="Proteomes" id="UP000186230"/>
    </source>
</evidence>
<dbReference type="InterPro" id="IPR008969">
    <property type="entry name" value="CarboxyPept-like_regulatory"/>
</dbReference>
<dbReference type="PROSITE" id="PS00090">
    <property type="entry name" value="NITROGENASE_1_2"/>
    <property type="match status" value="1"/>
</dbReference>
<accession>A0A1L7I2J9</accession>
<sequence length="269" mass="30320">MSSVKSITSLLFTFSIFFGAKAQDSSIFRGYIQSKNEQPAGGVNIINYSTGTGTSSDENGYFAIPARLGDSIYFSSVQFENKLLAVTAEMISGEWMIVLEERLNELDEVQISDLRLSGYLENDLEAMPIFKREAYGIPFPKKYRTPAERRLFAATTGAGGTKLSLANALMGTVPLDPILNAINGRTKYLKKLDRQDKLEISVWKGISLFPEHFFTDHLHIPKSEIENFVFYCAYQSTCQQLLAGDDLLALARFFEEQQQEFLKLREIDE</sequence>
<dbReference type="Pfam" id="PF13715">
    <property type="entry name" value="CarbopepD_reg_2"/>
    <property type="match status" value="1"/>
</dbReference>
<dbReference type="EMBL" id="CP016359">
    <property type="protein sequence ID" value="APU67424.1"/>
    <property type="molecule type" value="Genomic_DNA"/>
</dbReference>
<dbReference type="Proteomes" id="UP000186230">
    <property type="component" value="Chromosome"/>
</dbReference>
<dbReference type="STRING" id="1229726.GRFL_0700"/>
<gene>
    <name evidence="1" type="ORF">GRFL_0700</name>
</gene>